<gene>
    <name evidence="3" type="ORF">GHK86_05925</name>
</gene>
<keyword evidence="4" id="KW-1185">Reference proteome</keyword>
<feature type="transmembrane region" description="Helical" evidence="2">
    <location>
        <begin position="137"/>
        <end position="156"/>
    </location>
</feature>
<evidence type="ECO:0000313" key="3">
    <source>
        <dbReference type="EMBL" id="MST32261.1"/>
    </source>
</evidence>
<feature type="transmembrane region" description="Helical" evidence="2">
    <location>
        <begin position="168"/>
        <end position="186"/>
    </location>
</feature>
<keyword evidence="2" id="KW-1133">Transmembrane helix</keyword>
<dbReference type="PANTHER" id="PTHR40761">
    <property type="entry name" value="CONSERVED INTEGRAL MEMBRANE ALANINE VALINE AND LEUCINE RICH PROTEIN-RELATED"/>
    <property type="match status" value="1"/>
</dbReference>
<evidence type="ECO:0000256" key="2">
    <source>
        <dbReference type="SAM" id="Phobius"/>
    </source>
</evidence>
<evidence type="ECO:0000256" key="1">
    <source>
        <dbReference type="SAM" id="MobiDB-lite"/>
    </source>
</evidence>
<dbReference type="InterPro" id="IPR037185">
    <property type="entry name" value="EmrE-like"/>
</dbReference>
<feature type="region of interest" description="Disordered" evidence="1">
    <location>
        <begin position="284"/>
        <end position="372"/>
    </location>
</feature>
<feature type="compositionally biased region" description="Gly residues" evidence="1">
    <location>
        <begin position="293"/>
        <end position="309"/>
    </location>
</feature>
<accession>A0ABW9QSC2</accession>
<sequence length="372" mass="38366">MIGFGEVVTYGLAVLAALANATSSTLQRRANRDEPDDVAFTPRIMLDLLRRPVWLGGILAVIAGFLLQAGALSRGNLAVVEPVLTLELPFTLGLASVVFKARLRVREWTSAAVLTGGVVLLLIALSPRGGSSAHVPLYEWCIGLAVNLGAVGILVARGLRAGPAARAALLGVATGAMFGLTAALMTRMSVGFASGVVGALTMWQTYAMIATGGAAMYLLQNALQAGTLVAVQPGLTLTDPLVSIIWGVIVFHEHVNGGLWYLVAIVAGGMLILGTVWLSNSPLIHGQQQPGGEQAGGEQAGEGRPSGGRPGREHAGEDQTGSNRDGEGDTEGDPQRTGHPDGACEEEGSADERRRLSLDDPTETPATGGAGS</sequence>
<feature type="transmembrane region" description="Helical" evidence="2">
    <location>
        <begin position="83"/>
        <end position="101"/>
    </location>
</feature>
<feature type="transmembrane region" description="Helical" evidence="2">
    <location>
        <begin position="53"/>
        <end position="71"/>
    </location>
</feature>
<dbReference type="Proteomes" id="UP000437736">
    <property type="component" value="Unassembled WGS sequence"/>
</dbReference>
<dbReference type="Gene3D" id="1.10.3730.20">
    <property type="match status" value="1"/>
</dbReference>
<dbReference type="EMBL" id="WJHE01000259">
    <property type="protein sequence ID" value="MST32261.1"/>
    <property type="molecule type" value="Genomic_DNA"/>
</dbReference>
<dbReference type="PANTHER" id="PTHR40761:SF1">
    <property type="entry name" value="CONSERVED INTEGRAL MEMBRANE ALANINE VALINE AND LEUCINE RICH PROTEIN-RELATED"/>
    <property type="match status" value="1"/>
</dbReference>
<keyword evidence="2" id="KW-0812">Transmembrane</keyword>
<comment type="caution">
    <text evidence="3">The sequence shown here is derived from an EMBL/GenBank/DDBJ whole genome shotgun (WGS) entry which is preliminary data.</text>
</comment>
<feature type="transmembrane region" description="Helical" evidence="2">
    <location>
        <begin position="258"/>
        <end position="278"/>
    </location>
</feature>
<feature type="transmembrane region" description="Helical" evidence="2">
    <location>
        <begin position="108"/>
        <end position="125"/>
    </location>
</feature>
<evidence type="ECO:0008006" key="5">
    <source>
        <dbReference type="Google" id="ProtNLM"/>
    </source>
</evidence>
<organism evidence="3 4">
    <name type="scientific">Acidiferrimicrobium australe</name>
    <dbReference type="NCBI Taxonomy" id="2664430"/>
    <lineage>
        <taxon>Bacteria</taxon>
        <taxon>Bacillati</taxon>
        <taxon>Actinomycetota</taxon>
        <taxon>Acidimicrobiia</taxon>
        <taxon>Acidimicrobiales</taxon>
        <taxon>Acidimicrobiaceae</taxon>
        <taxon>Acidiferrimicrobium</taxon>
    </lineage>
</organism>
<name>A0ABW9QSC2_9ACTN</name>
<reference evidence="3 4" key="1">
    <citation type="submission" date="2019-11" db="EMBL/GenBank/DDBJ databases">
        <title>Acidiferrimicrobium australis gen. nov., sp. nov., an acidophilic and obligately heterotrophic, member of the Actinobacteria that catalyses dissimilatory oxido- reduction of iron isolated from metal-rich acidic water in Chile.</title>
        <authorList>
            <person name="Gonzalez D."/>
            <person name="Huber K."/>
            <person name="Hedrich S."/>
            <person name="Rojas-Villalobos C."/>
            <person name="Quatrini R."/>
            <person name="Dinamarca M.A."/>
            <person name="Schwarz A."/>
            <person name="Canales C."/>
            <person name="Nancucheo I."/>
        </authorList>
    </citation>
    <scope>NUCLEOTIDE SEQUENCE [LARGE SCALE GENOMIC DNA]</scope>
    <source>
        <strain evidence="3 4">USS-CCA1</strain>
    </source>
</reference>
<keyword evidence="2" id="KW-0472">Membrane</keyword>
<feature type="transmembrane region" description="Helical" evidence="2">
    <location>
        <begin position="192"/>
        <end position="219"/>
    </location>
</feature>
<protein>
    <recommendedName>
        <fullName evidence="5">EamA family transporter</fullName>
    </recommendedName>
</protein>
<dbReference type="NCBIfam" id="NF038012">
    <property type="entry name" value="DMT_1"/>
    <property type="match status" value="1"/>
</dbReference>
<evidence type="ECO:0000313" key="4">
    <source>
        <dbReference type="Proteomes" id="UP000437736"/>
    </source>
</evidence>
<dbReference type="SUPFAM" id="SSF103481">
    <property type="entry name" value="Multidrug resistance efflux transporter EmrE"/>
    <property type="match status" value="2"/>
</dbReference>
<feature type="transmembrane region" description="Helical" evidence="2">
    <location>
        <begin position="231"/>
        <end position="252"/>
    </location>
</feature>
<proteinExistence type="predicted"/>